<dbReference type="OrthoDB" id="9027184at2"/>
<evidence type="ECO:0000313" key="1">
    <source>
        <dbReference type="EMBL" id="SMF66674.1"/>
    </source>
</evidence>
<dbReference type="RefSeq" id="WP_085229568.1">
    <property type="nucleotide sequence ID" value="NZ_BSQD01000013.1"/>
</dbReference>
<evidence type="ECO:0000313" key="2">
    <source>
        <dbReference type="Proteomes" id="UP000192911"/>
    </source>
</evidence>
<dbReference type="EMBL" id="FXAH01000014">
    <property type="protein sequence ID" value="SMF66674.1"/>
    <property type="molecule type" value="Genomic_DNA"/>
</dbReference>
<evidence type="ECO:0008006" key="3">
    <source>
        <dbReference type="Google" id="ProtNLM"/>
    </source>
</evidence>
<accession>A0A1X7GBC2</accession>
<dbReference type="GeneID" id="95551820"/>
<name>A0A1X7GBC2_TRICW</name>
<keyword evidence="2" id="KW-1185">Reference proteome</keyword>
<dbReference type="AlphaFoldDB" id="A0A1X7GBC2"/>
<dbReference type="STRING" id="28094.SAMN06295900_114141"/>
<sequence>MSFDLPNLDVMRAEQVVDQLVRSIQGIAPGWTDYNPSDPGITLLQMLAWLCDGTAYTANAVPLETYRNMLRWVLGLSSAISLPSEAHYATDFPYSKYADTQSQDGAYETLKNTLEQVEMGAPVGFAALQEAVVAFRRTPFLAITPADLAALVQASNAFIDAQAQKGAATSHVARLCQQRRGDATDLFLVSDAACTYSAPTGDASGTFSISLTSPIGDAQSIAQESALLKSVRRYLAARALLGNAMSVSSAQLVYLDVECVVSCFARERADEVAAAVLSALQRAVQPVRLDGGRDWAYGVSLDSESLLPLIESVAGVDRIRGVAVEVFRPQAASARNPVVPEQLARGLPRLHGAWVTVQELGDD</sequence>
<reference evidence="2" key="1">
    <citation type="submission" date="2017-04" db="EMBL/GenBank/DDBJ databases">
        <authorList>
            <person name="Varghese N."/>
            <person name="Submissions S."/>
        </authorList>
    </citation>
    <scope>NUCLEOTIDE SEQUENCE [LARGE SCALE GENOMIC DNA]</scope>
    <source>
        <strain evidence="2">Ballard 720</strain>
    </source>
</reference>
<dbReference type="Proteomes" id="UP000192911">
    <property type="component" value="Unassembled WGS sequence"/>
</dbReference>
<proteinExistence type="predicted"/>
<gene>
    <name evidence="1" type="ORF">SAMN06295900_114141</name>
</gene>
<protein>
    <recommendedName>
        <fullName evidence="3">Baseplate J-like protein</fullName>
    </recommendedName>
</protein>
<organism evidence="1 2">
    <name type="scientific">Trinickia caryophylli</name>
    <name type="common">Paraburkholderia caryophylli</name>
    <dbReference type="NCBI Taxonomy" id="28094"/>
    <lineage>
        <taxon>Bacteria</taxon>
        <taxon>Pseudomonadati</taxon>
        <taxon>Pseudomonadota</taxon>
        <taxon>Betaproteobacteria</taxon>
        <taxon>Burkholderiales</taxon>
        <taxon>Burkholderiaceae</taxon>
        <taxon>Trinickia</taxon>
    </lineage>
</organism>